<dbReference type="EMBL" id="JAIWOZ010000004">
    <property type="protein sequence ID" value="KAH6606704.1"/>
    <property type="molecule type" value="Genomic_DNA"/>
</dbReference>
<evidence type="ECO:0000256" key="1">
    <source>
        <dbReference type="SAM" id="Coils"/>
    </source>
</evidence>
<feature type="region of interest" description="Disordered" evidence="2">
    <location>
        <begin position="395"/>
        <end position="436"/>
    </location>
</feature>
<feature type="region of interest" description="Disordered" evidence="2">
    <location>
        <begin position="481"/>
        <end position="513"/>
    </location>
</feature>
<feature type="compositionally biased region" description="Basic and acidic residues" evidence="2">
    <location>
        <begin position="191"/>
        <end position="207"/>
    </location>
</feature>
<proteinExistence type="predicted"/>
<reference evidence="3" key="1">
    <citation type="submission" date="2021-08" db="EMBL/GenBank/DDBJ databases">
        <title>Chromosome-Level Trichoderma cornu-damae using Hi-C Data.</title>
        <authorList>
            <person name="Kim C.S."/>
        </authorList>
    </citation>
    <scope>NUCLEOTIDE SEQUENCE</scope>
    <source>
        <strain evidence="3">KA19-0412C</strain>
    </source>
</reference>
<gene>
    <name evidence="3" type="ORF">Trco_005857</name>
</gene>
<protein>
    <submittedName>
        <fullName evidence="3">Pap2 superfamily</fullName>
    </submittedName>
</protein>
<accession>A0A9P8QK88</accession>
<feature type="compositionally biased region" description="Polar residues" evidence="2">
    <location>
        <begin position="494"/>
        <end position="503"/>
    </location>
</feature>
<feature type="region of interest" description="Disordered" evidence="2">
    <location>
        <begin position="44"/>
        <end position="64"/>
    </location>
</feature>
<evidence type="ECO:0000256" key="2">
    <source>
        <dbReference type="SAM" id="MobiDB-lite"/>
    </source>
</evidence>
<dbReference type="Proteomes" id="UP000827724">
    <property type="component" value="Unassembled WGS sequence"/>
</dbReference>
<comment type="caution">
    <text evidence="3">The sequence shown here is derived from an EMBL/GenBank/DDBJ whole genome shotgun (WGS) entry which is preliminary data.</text>
</comment>
<sequence length="703" mass="78164">MEEFSSQPDSPAATGGPLQMASPDRVNQRRDTLFATLRAQGAAAAAAAAAAAGGGGGGRDSTVHDKISQFNNLSMSMQSRQLERKTADAALKRAMVGREEAEAEMRRLKEEGRVLRQDIEEGKERERRVGERLETVMENYGRAKETHAHTQALWEKEIRRARKENFKAQSTIVKLQEDIKATRAATKLVEESLQHEKERSRAREQESSKAQSAVVQLQEDMKAARAATKLVEESLQQEKERGRAQEQEAFEAKYQISSLQEQLDQALERIKLVEQERDAYKIAAKNEEVARLAAEGRIPLPADESDDEFASPPRKRRIGSTIRCKDPRVSLSTMEVVSSAVSELEIEQLTEQVQWERQRADRAQEMVEFMQAECQMNCCPCSKSKRRTSMLAMQQLPRASPEKPRLSMGGSVQQEKGAPPSEHLRSPVQQQELKLGKVRKGARRSTIFCPKEGVFRTVSEQEAIELEAQRKAEIVIEAHEEAEPELPSPAQKQEAYQRTSARTPSAEPSAYGFAHGRSSLMSLINAPRIDAQADSLPNLRSIPTAPDYEPAQEGVMRYQAAAAEEEEDLKPLPAPGREQEQERFSLPRKRPSADSRPSSRAAVYTVTTTTTVPVRDERSSSSSFSQRMRTASSSSSASFDMSDPAMTPTMTREEALAKIRERRGRARSATRGAATPQSRPTSGLGRRDMSGSMGRVGSRSRNS</sequence>
<feature type="region of interest" description="Disordered" evidence="2">
    <location>
        <begin position="535"/>
        <end position="703"/>
    </location>
</feature>
<dbReference type="OrthoDB" id="4495335at2759"/>
<dbReference type="PANTHER" id="PTHR42041">
    <property type="entry name" value="DNA ENDONUCLEASE ACTIVATOR CTP1 C-TERMINAL DOMAIN-CONTAINING PROTEIN"/>
    <property type="match status" value="1"/>
</dbReference>
<organism evidence="3 4">
    <name type="scientific">Trichoderma cornu-damae</name>
    <dbReference type="NCBI Taxonomy" id="654480"/>
    <lineage>
        <taxon>Eukaryota</taxon>
        <taxon>Fungi</taxon>
        <taxon>Dikarya</taxon>
        <taxon>Ascomycota</taxon>
        <taxon>Pezizomycotina</taxon>
        <taxon>Sordariomycetes</taxon>
        <taxon>Hypocreomycetidae</taxon>
        <taxon>Hypocreales</taxon>
        <taxon>Hypocreaceae</taxon>
        <taxon>Trichoderma</taxon>
    </lineage>
</organism>
<feature type="coiled-coil region" evidence="1">
    <location>
        <begin position="91"/>
        <end position="125"/>
    </location>
</feature>
<feature type="compositionally biased region" description="Low complexity" evidence="2">
    <location>
        <begin position="690"/>
        <end position="703"/>
    </location>
</feature>
<dbReference type="PANTHER" id="PTHR42041:SF1">
    <property type="entry name" value="DNA ENDONUCLEASE ACTIVATOR CTP1 C-TERMINAL DOMAIN-CONTAINING PROTEIN"/>
    <property type="match status" value="1"/>
</dbReference>
<keyword evidence="1" id="KW-0175">Coiled coil</keyword>
<dbReference type="AlphaFoldDB" id="A0A9P8QK88"/>
<name>A0A9P8QK88_9HYPO</name>
<keyword evidence="4" id="KW-1185">Reference proteome</keyword>
<evidence type="ECO:0000313" key="4">
    <source>
        <dbReference type="Proteomes" id="UP000827724"/>
    </source>
</evidence>
<feature type="compositionally biased region" description="Low complexity" evidence="2">
    <location>
        <begin position="620"/>
        <end position="643"/>
    </location>
</feature>
<feature type="region of interest" description="Disordered" evidence="2">
    <location>
        <begin position="191"/>
        <end position="212"/>
    </location>
</feature>
<evidence type="ECO:0000313" key="3">
    <source>
        <dbReference type="EMBL" id="KAH6606704.1"/>
    </source>
</evidence>
<feature type="compositionally biased region" description="Low complexity" evidence="2">
    <location>
        <begin position="594"/>
        <end position="613"/>
    </location>
</feature>
<feature type="region of interest" description="Disordered" evidence="2">
    <location>
        <begin position="1"/>
        <end position="32"/>
    </location>
</feature>